<evidence type="ECO:0000313" key="2">
    <source>
        <dbReference type="Proteomes" id="UP000324222"/>
    </source>
</evidence>
<accession>A0A5B7ESX3</accession>
<name>A0A5B7ESX3_PORTR</name>
<proteinExistence type="predicted"/>
<comment type="caution">
    <text evidence="1">The sequence shown here is derived from an EMBL/GenBank/DDBJ whole genome shotgun (WGS) entry which is preliminary data.</text>
</comment>
<reference evidence="1 2" key="1">
    <citation type="submission" date="2019-05" db="EMBL/GenBank/DDBJ databases">
        <title>Another draft genome of Portunus trituberculatus and its Hox gene families provides insights of decapod evolution.</title>
        <authorList>
            <person name="Jeong J.-H."/>
            <person name="Song I."/>
            <person name="Kim S."/>
            <person name="Choi T."/>
            <person name="Kim D."/>
            <person name="Ryu S."/>
            <person name="Kim W."/>
        </authorList>
    </citation>
    <scope>NUCLEOTIDE SEQUENCE [LARGE SCALE GENOMIC DNA]</scope>
    <source>
        <tissue evidence="1">Muscle</tissue>
    </source>
</reference>
<dbReference type="Proteomes" id="UP000324222">
    <property type="component" value="Unassembled WGS sequence"/>
</dbReference>
<evidence type="ECO:0000313" key="1">
    <source>
        <dbReference type="EMBL" id="MPC37362.1"/>
    </source>
</evidence>
<dbReference type="EMBL" id="VSRR010003759">
    <property type="protein sequence ID" value="MPC37362.1"/>
    <property type="molecule type" value="Genomic_DNA"/>
</dbReference>
<keyword evidence="2" id="KW-1185">Reference proteome</keyword>
<organism evidence="1 2">
    <name type="scientific">Portunus trituberculatus</name>
    <name type="common">Swimming crab</name>
    <name type="synonym">Neptunus trituberculatus</name>
    <dbReference type="NCBI Taxonomy" id="210409"/>
    <lineage>
        <taxon>Eukaryota</taxon>
        <taxon>Metazoa</taxon>
        <taxon>Ecdysozoa</taxon>
        <taxon>Arthropoda</taxon>
        <taxon>Crustacea</taxon>
        <taxon>Multicrustacea</taxon>
        <taxon>Malacostraca</taxon>
        <taxon>Eumalacostraca</taxon>
        <taxon>Eucarida</taxon>
        <taxon>Decapoda</taxon>
        <taxon>Pleocyemata</taxon>
        <taxon>Brachyura</taxon>
        <taxon>Eubrachyura</taxon>
        <taxon>Portunoidea</taxon>
        <taxon>Portunidae</taxon>
        <taxon>Portuninae</taxon>
        <taxon>Portunus</taxon>
    </lineage>
</organism>
<gene>
    <name evidence="1" type="ORF">E2C01_030836</name>
</gene>
<sequence>MWCHIGIGVW</sequence>
<protein>
    <submittedName>
        <fullName evidence="1">Uncharacterized protein</fullName>
    </submittedName>
</protein>